<comment type="caution">
    <text evidence="1">The sequence shown here is derived from an EMBL/GenBank/DDBJ whole genome shotgun (WGS) entry which is preliminary data.</text>
</comment>
<keyword evidence="2" id="KW-1185">Reference proteome</keyword>
<accession>A0A8H7E2V8</accession>
<dbReference type="Proteomes" id="UP000606974">
    <property type="component" value="Unassembled WGS sequence"/>
</dbReference>
<evidence type="ECO:0000313" key="1">
    <source>
        <dbReference type="EMBL" id="KAF7506680.1"/>
    </source>
</evidence>
<sequence>MAPGCACPWAPEGCTIEPHFTPGASPAENMATAQEQFKAVVQDMTRDTSNKLKAIKAKIVAKLEEAMLEEITAAMKTAKVDDKANTNTESKLDVNTGTNAKAHPGTTTEIAAEASTNDANTTKAAPNNKSLHEQKLAKLSEDLKTVDAHLAISEHSFALQGQFAEACRKLSAEATLQNLFGLMEMREKTQHDMPEVRKTHILVKNFSAEYLE</sequence>
<evidence type="ECO:0000313" key="2">
    <source>
        <dbReference type="Proteomes" id="UP000606974"/>
    </source>
</evidence>
<dbReference type="OrthoDB" id="10396507at2759"/>
<reference evidence="1" key="1">
    <citation type="submission" date="2020-02" db="EMBL/GenBank/DDBJ databases">
        <authorList>
            <person name="Palmer J.M."/>
        </authorList>
    </citation>
    <scope>NUCLEOTIDE SEQUENCE</scope>
    <source>
        <strain evidence="1">EPUS1.4</strain>
        <tissue evidence="1">Thallus</tissue>
    </source>
</reference>
<gene>
    <name evidence="1" type="ORF">GJ744_011509</name>
</gene>
<organism evidence="1 2">
    <name type="scientific">Endocarpon pusillum</name>
    <dbReference type="NCBI Taxonomy" id="364733"/>
    <lineage>
        <taxon>Eukaryota</taxon>
        <taxon>Fungi</taxon>
        <taxon>Dikarya</taxon>
        <taxon>Ascomycota</taxon>
        <taxon>Pezizomycotina</taxon>
        <taxon>Eurotiomycetes</taxon>
        <taxon>Chaetothyriomycetidae</taxon>
        <taxon>Verrucariales</taxon>
        <taxon>Verrucariaceae</taxon>
        <taxon>Endocarpon</taxon>
    </lineage>
</organism>
<name>A0A8H7E2V8_9EURO</name>
<dbReference type="EMBL" id="JAACFV010000082">
    <property type="protein sequence ID" value="KAF7506680.1"/>
    <property type="molecule type" value="Genomic_DNA"/>
</dbReference>
<proteinExistence type="predicted"/>
<protein>
    <submittedName>
        <fullName evidence="1">Uncharacterized protein</fullName>
    </submittedName>
</protein>
<dbReference type="AlphaFoldDB" id="A0A8H7E2V8"/>